<name>A0A101N3L7_9ACTN</name>
<accession>A0A101N3L7</accession>
<evidence type="ECO:0000313" key="1">
    <source>
        <dbReference type="EMBL" id="KUM85929.1"/>
    </source>
</evidence>
<organism evidence="1 2">
    <name type="scientific">Streptomyces pseudovenezuelae</name>
    <dbReference type="NCBI Taxonomy" id="67350"/>
    <lineage>
        <taxon>Bacteria</taxon>
        <taxon>Bacillati</taxon>
        <taxon>Actinomycetota</taxon>
        <taxon>Actinomycetes</taxon>
        <taxon>Kitasatosporales</taxon>
        <taxon>Streptomycetaceae</taxon>
        <taxon>Streptomyces</taxon>
        <taxon>Streptomyces aurantiacus group</taxon>
    </lineage>
</organism>
<gene>
    <name evidence="1" type="ORF">AQI94_23020</name>
</gene>
<proteinExistence type="predicted"/>
<sequence length="67" mass="6731">MNTMEAAGLTLARCCAHLVTFDDGPLTVPSRTAAVTADLPAEARAPESVTAARPAAVRLTAIPAVGA</sequence>
<evidence type="ECO:0000313" key="2">
    <source>
        <dbReference type="Proteomes" id="UP000053039"/>
    </source>
</evidence>
<comment type="caution">
    <text evidence="1">The sequence shown here is derived from an EMBL/GenBank/DDBJ whole genome shotgun (WGS) entry which is preliminary data.</text>
</comment>
<dbReference type="EMBL" id="LMWM01000027">
    <property type="protein sequence ID" value="KUM85929.1"/>
    <property type="molecule type" value="Genomic_DNA"/>
</dbReference>
<dbReference type="RefSeq" id="WP_031047943.1">
    <property type="nucleotide sequence ID" value="NZ_JBEYZI010000096.1"/>
</dbReference>
<dbReference type="Proteomes" id="UP000053039">
    <property type="component" value="Unassembled WGS sequence"/>
</dbReference>
<reference evidence="1 2" key="1">
    <citation type="submission" date="2015-10" db="EMBL/GenBank/DDBJ databases">
        <title>Draft genome sequence of Streptomyces pseudovenezuelae DSM 40212, type strain for the species Streptomyces pseudovenezuelae.</title>
        <authorList>
            <person name="Ruckert C."/>
            <person name="Winkler A."/>
            <person name="Kalinowski J."/>
            <person name="Kampfer P."/>
            <person name="Glaeser S."/>
        </authorList>
    </citation>
    <scope>NUCLEOTIDE SEQUENCE [LARGE SCALE GENOMIC DNA]</scope>
    <source>
        <strain evidence="1 2">DSM 40212</strain>
    </source>
</reference>
<protein>
    <submittedName>
        <fullName evidence="1">Uncharacterized protein</fullName>
    </submittedName>
</protein>
<dbReference type="AlphaFoldDB" id="A0A101N3L7"/>